<feature type="compositionally biased region" description="Polar residues" evidence="1">
    <location>
        <begin position="569"/>
        <end position="582"/>
    </location>
</feature>
<feature type="compositionally biased region" description="Basic and acidic residues" evidence="1">
    <location>
        <begin position="383"/>
        <end position="402"/>
    </location>
</feature>
<evidence type="ECO:0000313" key="2">
    <source>
        <dbReference type="EMBL" id="CAL1675964.1"/>
    </source>
</evidence>
<proteinExistence type="predicted"/>
<feature type="region of interest" description="Disordered" evidence="1">
    <location>
        <begin position="552"/>
        <end position="582"/>
    </location>
</feature>
<evidence type="ECO:0000256" key="1">
    <source>
        <dbReference type="SAM" id="MobiDB-lite"/>
    </source>
</evidence>
<feature type="region of interest" description="Disordered" evidence="1">
    <location>
        <begin position="277"/>
        <end position="442"/>
    </location>
</feature>
<reference evidence="2" key="1">
    <citation type="submission" date="2024-04" db="EMBL/GenBank/DDBJ databases">
        <authorList>
            <consortium name="Molecular Ecology Group"/>
        </authorList>
    </citation>
    <scope>NUCLEOTIDE SEQUENCE</scope>
</reference>
<keyword evidence="3" id="KW-1185">Reference proteome</keyword>
<feature type="compositionally biased region" description="Basic and acidic residues" evidence="1">
    <location>
        <begin position="281"/>
        <end position="304"/>
    </location>
</feature>
<evidence type="ECO:0008006" key="4">
    <source>
        <dbReference type="Google" id="ProtNLM"/>
    </source>
</evidence>
<dbReference type="Proteomes" id="UP001497644">
    <property type="component" value="Chromosome 11"/>
</dbReference>
<feature type="region of interest" description="Disordered" evidence="1">
    <location>
        <begin position="690"/>
        <end position="716"/>
    </location>
</feature>
<dbReference type="AlphaFoldDB" id="A0AAV2N7E2"/>
<dbReference type="EMBL" id="OZ034834">
    <property type="protein sequence ID" value="CAL1675964.1"/>
    <property type="molecule type" value="Genomic_DNA"/>
</dbReference>
<organism evidence="2 3">
    <name type="scientific">Lasius platythorax</name>
    <dbReference type="NCBI Taxonomy" id="488582"/>
    <lineage>
        <taxon>Eukaryota</taxon>
        <taxon>Metazoa</taxon>
        <taxon>Ecdysozoa</taxon>
        <taxon>Arthropoda</taxon>
        <taxon>Hexapoda</taxon>
        <taxon>Insecta</taxon>
        <taxon>Pterygota</taxon>
        <taxon>Neoptera</taxon>
        <taxon>Endopterygota</taxon>
        <taxon>Hymenoptera</taxon>
        <taxon>Apocrita</taxon>
        <taxon>Aculeata</taxon>
        <taxon>Formicoidea</taxon>
        <taxon>Formicidae</taxon>
        <taxon>Formicinae</taxon>
        <taxon>Lasius</taxon>
        <taxon>Lasius</taxon>
    </lineage>
</organism>
<gene>
    <name evidence="2" type="ORF">LPLAT_LOCUS2238</name>
</gene>
<name>A0AAV2N7E2_9HYME</name>
<evidence type="ECO:0000313" key="3">
    <source>
        <dbReference type="Proteomes" id="UP001497644"/>
    </source>
</evidence>
<sequence length="716" mass="82681">MEREKNERLTARKIEEEEMKRKLTDIGIYEPEFTYKEMKELLGFINGSQDTSNVASNNKDTHKGQHANNQHLSEITSDVNASQEMASQECTEVPRPSYSYRSNHTSSTVHEHKTAHYNSPGSPSLFEARNPMYRRKSSDSDEAFEKQFESTNSTHSTNRFLSLRSANVPRECQNAADKKTAQNTQGEFVQRLERWRLNPLDVCINENDVPLQQPNRSSAEERVPFRYCKEMHTSEQRDQIIRFLSQHLKEIADLWCSWNPAANSIFQWGSPIQVGTTNGSLDKKPLTEPKTEQMKTECRDNHERASKRKASSRIANMNKESSTEDEDDKWHDFSRVKKKRSDGKSSNVQRAANRHAHNDSHEEATSSVIARQGNSDDDNTDFDNEHIKSVRSKKTDEEDKSIPTELSIYPRRIVPPNPKARSSLLRQRKGTATSKPSPKMRRTNKVIEQAKKQKNAMTDEEIREKLLEDWKSDEGEIAVGKDVELRPLPISKEIRSRIHEKRPSLHKIETVKETSATAKEEESDRERNKEKRPKLCEQRKKEELCRIKNGNGSWEHQLMSDDEDKSETNQELDVQNGNQSDNAFTSTNNVSCPICTKLFPHNEIENHAADCDQFETNKDDNNTVKLECDICNNYKTSNGIEYEEHVHQCISRHNERHSGGSQDIDTAPASSFHTYKRIIDEQKDSEIAYLGQFPSDNKSNRLKRDNKRRKLYTEKK</sequence>
<accession>A0AAV2N7E2</accession>
<feature type="region of interest" description="Disordered" evidence="1">
    <location>
        <begin position="497"/>
        <end position="535"/>
    </location>
</feature>
<protein>
    <recommendedName>
        <fullName evidence="4">UBZ4-type domain-containing protein</fullName>
    </recommendedName>
</protein>